<reference evidence="2 3" key="1">
    <citation type="submission" date="2017-07" db="EMBL/GenBank/DDBJ databases">
        <title>Niveispirillum cyanobacteriorum sp. nov., isolated from cyanobacterial aggregates in a eutrophic lake.</title>
        <authorList>
            <person name="Cai H."/>
        </authorList>
    </citation>
    <scope>NUCLEOTIDE SEQUENCE [LARGE SCALE GENOMIC DNA]</scope>
    <source>
        <strain evidence="3">TH1-14</strain>
    </source>
</reference>
<name>A0A255Z922_9PROT</name>
<proteinExistence type="predicted"/>
<accession>A0A255Z922</accession>
<evidence type="ECO:0000256" key="1">
    <source>
        <dbReference type="SAM" id="MobiDB-lite"/>
    </source>
</evidence>
<dbReference type="Proteomes" id="UP000216998">
    <property type="component" value="Unassembled WGS sequence"/>
</dbReference>
<feature type="region of interest" description="Disordered" evidence="1">
    <location>
        <begin position="74"/>
        <end position="100"/>
    </location>
</feature>
<dbReference type="AlphaFoldDB" id="A0A255Z922"/>
<feature type="compositionally biased region" description="Basic and acidic residues" evidence="1">
    <location>
        <begin position="90"/>
        <end position="100"/>
    </location>
</feature>
<organism evidence="2 3">
    <name type="scientific">Niveispirillum lacus</name>
    <dbReference type="NCBI Taxonomy" id="1981099"/>
    <lineage>
        <taxon>Bacteria</taxon>
        <taxon>Pseudomonadati</taxon>
        <taxon>Pseudomonadota</taxon>
        <taxon>Alphaproteobacteria</taxon>
        <taxon>Rhodospirillales</taxon>
        <taxon>Azospirillaceae</taxon>
        <taxon>Niveispirillum</taxon>
    </lineage>
</organism>
<evidence type="ECO:0000313" key="2">
    <source>
        <dbReference type="EMBL" id="OYQ37958.1"/>
    </source>
</evidence>
<evidence type="ECO:0000313" key="3">
    <source>
        <dbReference type="Proteomes" id="UP000216998"/>
    </source>
</evidence>
<comment type="caution">
    <text evidence="2">The sequence shown here is derived from an EMBL/GenBank/DDBJ whole genome shotgun (WGS) entry which is preliminary data.</text>
</comment>
<sequence>MTTTNDAISKAASALDALEPKAKSPRGMMAVVDALYNKITDAIDKGYSYEEIAKLLEESGCKISASTLRQYYSEKKKASGTARKRRQTARKTDDKAEGGL</sequence>
<dbReference type="EMBL" id="NOXU01000005">
    <property type="protein sequence ID" value="OYQ37958.1"/>
    <property type="molecule type" value="Genomic_DNA"/>
</dbReference>
<dbReference type="RefSeq" id="WP_094452492.1">
    <property type="nucleotide sequence ID" value="NZ_NOXU01000005.1"/>
</dbReference>
<dbReference type="OrthoDB" id="531951at2"/>
<keyword evidence="3" id="KW-1185">Reference proteome</keyword>
<gene>
    <name evidence="2" type="ORF">CHU95_00085</name>
</gene>
<protein>
    <submittedName>
        <fullName evidence="2">Uncharacterized protein</fullName>
    </submittedName>
</protein>